<dbReference type="Gene3D" id="1.10.3730.20">
    <property type="match status" value="1"/>
</dbReference>
<feature type="transmembrane region" description="Helical" evidence="7">
    <location>
        <begin position="37"/>
        <end position="57"/>
    </location>
</feature>
<feature type="transmembrane region" description="Helical" evidence="7">
    <location>
        <begin position="129"/>
        <end position="145"/>
    </location>
</feature>
<keyword evidence="3" id="KW-1003">Cell membrane</keyword>
<feature type="transmembrane region" description="Helical" evidence="7">
    <location>
        <begin position="279"/>
        <end position="296"/>
    </location>
</feature>
<feature type="transmembrane region" description="Helical" evidence="7">
    <location>
        <begin position="250"/>
        <end position="267"/>
    </location>
</feature>
<evidence type="ECO:0000256" key="6">
    <source>
        <dbReference type="ARBA" id="ARBA00023136"/>
    </source>
</evidence>
<name>A0A1I2N562_9BACL</name>
<keyword evidence="5 7" id="KW-1133">Transmembrane helix</keyword>
<gene>
    <name evidence="9" type="ORF">SAMN02982927_00291</name>
</gene>
<reference evidence="10" key="1">
    <citation type="submission" date="2016-10" db="EMBL/GenBank/DDBJ databases">
        <authorList>
            <person name="Varghese N."/>
            <person name="Submissions S."/>
        </authorList>
    </citation>
    <scope>NUCLEOTIDE SEQUENCE [LARGE SCALE GENOMIC DNA]</scope>
    <source>
        <strain evidence="10">ATCC 700379</strain>
    </source>
</reference>
<accession>A0A1I2N562</accession>
<dbReference type="InterPro" id="IPR000620">
    <property type="entry name" value="EamA_dom"/>
</dbReference>
<evidence type="ECO:0000256" key="1">
    <source>
        <dbReference type="ARBA" id="ARBA00004651"/>
    </source>
</evidence>
<feature type="domain" description="EamA" evidence="8">
    <location>
        <begin position="10"/>
        <end position="145"/>
    </location>
</feature>
<evidence type="ECO:0000256" key="5">
    <source>
        <dbReference type="ARBA" id="ARBA00022989"/>
    </source>
</evidence>
<evidence type="ECO:0000313" key="9">
    <source>
        <dbReference type="EMBL" id="SFF98763.1"/>
    </source>
</evidence>
<evidence type="ECO:0000256" key="7">
    <source>
        <dbReference type="SAM" id="Phobius"/>
    </source>
</evidence>
<evidence type="ECO:0000313" key="10">
    <source>
        <dbReference type="Proteomes" id="UP000198752"/>
    </source>
</evidence>
<dbReference type="InterPro" id="IPR037185">
    <property type="entry name" value="EmrE-like"/>
</dbReference>
<keyword evidence="4 7" id="KW-0812">Transmembrane</keyword>
<comment type="subcellular location">
    <subcellularLocation>
        <location evidence="1">Cell membrane</location>
        <topology evidence="1">Multi-pass membrane protein</topology>
    </subcellularLocation>
</comment>
<dbReference type="EMBL" id="FOOY01000003">
    <property type="protein sequence ID" value="SFF98763.1"/>
    <property type="molecule type" value="Genomic_DNA"/>
</dbReference>
<feature type="transmembrane region" description="Helical" evidence="7">
    <location>
        <begin position="216"/>
        <end position="238"/>
    </location>
</feature>
<keyword evidence="10" id="KW-1185">Reference proteome</keyword>
<keyword evidence="6 7" id="KW-0472">Membrane</keyword>
<evidence type="ECO:0000256" key="2">
    <source>
        <dbReference type="ARBA" id="ARBA00007362"/>
    </source>
</evidence>
<sequence length="305" mass="33544">MKLKRVLLADSVLVGITFIWGTTFIIVQNILDKLTPLAFNAWRFFFAALFLALWQFMYRKKSKSVVRRYSWSVVGSGMLLGVFLFAGYVCQTIGLLYTSASNAAFITGLSVVLVPIFSALLLRNAPRPAAIAGVVFAAIGLFFLTTRGQFSLNKGDLIVLVSAVTFALHIIFTAKVTERYNSLSLTIVQLSAVAFLAFVVGIFFEGGKAFNMRILLQTDVIIVILFMALFATAFAFLLQTALQKETPATHVGIIYIMEPVFAAWTSVLFQGSQFGSSELTGSILILVGMFLAEWPVKARKNQSVK</sequence>
<dbReference type="OrthoDB" id="9804865at2"/>
<feature type="transmembrane region" description="Helical" evidence="7">
    <location>
        <begin position="69"/>
        <end position="97"/>
    </location>
</feature>
<feature type="transmembrane region" description="Helical" evidence="7">
    <location>
        <begin position="157"/>
        <end position="176"/>
    </location>
</feature>
<evidence type="ECO:0000256" key="4">
    <source>
        <dbReference type="ARBA" id="ARBA00022692"/>
    </source>
</evidence>
<feature type="transmembrane region" description="Helical" evidence="7">
    <location>
        <begin position="183"/>
        <end position="204"/>
    </location>
</feature>
<protein>
    <submittedName>
        <fullName evidence="9">EamA domain-containing membrane protein RarD</fullName>
    </submittedName>
</protein>
<dbReference type="Proteomes" id="UP000198752">
    <property type="component" value="Unassembled WGS sequence"/>
</dbReference>
<dbReference type="Pfam" id="PF00892">
    <property type="entry name" value="EamA"/>
    <property type="match status" value="2"/>
</dbReference>
<dbReference type="AlphaFoldDB" id="A0A1I2N562"/>
<feature type="domain" description="EamA" evidence="8">
    <location>
        <begin position="154"/>
        <end position="291"/>
    </location>
</feature>
<dbReference type="InterPro" id="IPR051258">
    <property type="entry name" value="Diverse_Substrate_Transporter"/>
</dbReference>
<dbReference type="GO" id="GO:0005886">
    <property type="term" value="C:plasma membrane"/>
    <property type="evidence" value="ECO:0007669"/>
    <property type="project" value="UniProtKB-SubCell"/>
</dbReference>
<organism evidence="9 10">
    <name type="scientific">Sporolactobacillus nakayamae</name>
    <dbReference type="NCBI Taxonomy" id="269670"/>
    <lineage>
        <taxon>Bacteria</taxon>
        <taxon>Bacillati</taxon>
        <taxon>Bacillota</taxon>
        <taxon>Bacilli</taxon>
        <taxon>Bacillales</taxon>
        <taxon>Sporolactobacillaceae</taxon>
        <taxon>Sporolactobacillus</taxon>
    </lineage>
</organism>
<evidence type="ECO:0000256" key="3">
    <source>
        <dbReference type="ARBA" id="ARBA00022475"/>
    </source>
</evidence>
<feature type="transmembrane region" description="Helical" evidence="7">
    <location>
        <begin position="103"/>
        <end position="122"/>
    </location>
</feature>
<dbReference type="STRING" id="269670.SAMN02982927_00291"/>
<proteinExistence type="inferred from homology"/>
<evidence type="ECO:0000259" key="8">
    <source>
        <dbReference type="Pfam" id="PF00892"/>
    </source>
</evidence>
<feature type="transmembrane region" description="Helical" evidence="7">
    <location>
        <begin position="12"/>
        <end position="31"/>
    </location>
</feature>
<dbReference type="PANTHER" id="PTHR42920">
    <property type="entry name" value="OS03G0707200 PROTEIN-RELATED"/>
    <property type="match status" value="1"/>
</dbReference>
<comment type="similarity">
    <text evidence="2">Belongs to the EamA transporter family.</text>
</comment>
<dbReference type="SUPFAM" id="SSF103481">
    <property type="entry name" value="Multidrug resistance efflux transporter EmrE"/>
    <property type="match status" value="2"/>
</dbReference>
<dbReference type="RefSeq" id="WP_093669329.1">
    <property type="nucleotide sequence ID" value="NZ_FOOY01000003.1"/>
</dbReference>
<dbReference type="PANTHER" id="PTHR42920:SF5">
    <property type="entry name" value="EAMA DOMAIN-CONTAINING PROTEIN"/>
    <property type="match status" value="1"/>
</dbReference>